<dbReference type="EMBL" id="AP022601">
    <property type="protein sequence ID" value="BBY91322.1"/>
    <property type="molecule type" value="Genomic_DNA"/>
</dbReference>
<evidence type="ECO:0000313" key="1">
    <source>
        <dbReference type="EMBL" id="BBY91322.1"/>
    </source>
</evidence>
<dbReference type="AlphaFoldDB" id="A0A9W4BBW8"/>
<reference evidence="1 2" key="1">
    <citation type="journal article" date="2019" name="Emerg. Microbes Infect.">
        <title>Comprehensive subspecies identification of 175 nontuberculous mycobacteria species based on 7547 genomic profiles.</title>
        <authorList>
            <person name="Matsumoto Y."/>
            <person name="Kinjo T."/>
            <person name="Motooka D."/>
            <person name="Nabeya D."/>
            <person name="Jung N."/>
            <person name="Uechi K."/>
            <person name="Horii T."/>
            <person name="Iida T."/>
            <person name="Fujita J."/>
            <person name="Nakamura S."/>
        </authorList>
    </citation>
    <scope>NUCLEOTIDE SEQUENCE [LARGE SCALE GENOMIC DNA]</scope>
    <source>
        <strain evidence="1 2">JCM 6399</strain>
    </source>
</reference>
<organism evidence="1 2">
    <name type="scientific">Mycobacterium gallinarum</name>
    <dbReference type="NCBI Taxonomy" id="39689"/>
    <lineage>
        <taxon>Bacteria</taxon>
        <taxon>Bacillati</taxon>
        <taxon>Actinomycetota</taxon>
        <taxon>Actinomycetes</taxon>
        <taxon>Mycobacteriales</taxon>
        <taxon>Mycobacteriaceae</taxon>
        <taxon>Mycobacterium</taxon>
    </lineage>
</organism>
<evidence type="ECO:0000313" key="2">
    <source>
        <dbReference type="Proteomes" id="UP000465785"/>
    </source>
</evidence>
<protein>
    <submittedName>
        <fullName evidence="1">Uncharacterized protein</fullName>
    </submittedName>
</protein>
<name>A0A9W4BBW8_9MYCO</name>
<accession>A0A9W4BBW8</accession>
<gene>
    <name evidence="1" type="ORF">MGALJ_09910</name>
</gene>
<keyword evidence="2" id="KW-1185">Reference proteome</keyword>
<dbReference type="Proteomes" id="UP000465785">
    <property type="component" value="Chromosome"/>
</dbReference>
<proteinExistence type="predicted"/>
<sequence length="230" mass="25840">MRVKLNELSEHELAEAVREFNARYGEMERVLWCLSAHSRAALLDHDNEAPAVEALIWTIKSWWGVQGVRRETKSAMARALVTLEWTPELFGPVDMPPAGAEEYAIDLVATVVRQTIAMGVQRREYSLASKVLHWLLPWRIPVYDSFVRSSLGIPEVRDHPEAYAHIAGELVRAARNVTAANPAWVGSLEPRAPFRAFDKCLWWFGGGNAATAVEVRSPWKIVDELGLARS</sequence>
<dbReference type="KEGG" id="mgau:MGALJ_09910"/>